<dbReference type="EMBL" id="RWGY01000336">
    <property type="protein sequence ID" value="TVU02325.1"/>
    <property type="molecule type" value="Genomic_DNA"/>
</dbReference>
<sequence length="132" mass="15032">MAARATATWVDCGSRERRSLCNISMVKRVPQRSDSIPSLMEAARIGILFELLALLVNNLVSGRMRRLWRPANAHESYDLQESYNGTNCKEIRFHVSQSLPKSGALVYYHLTKLIYTTILCVTLGDFKLLSRR</sequence>
<accession>A0A5J9STJ8</accession>
<organism evidence="1 2">
    <name type="scientific">Eragrostis curvula</name>
    <name type="common">weeping love grass</name>
    <dbReference type="NCBI Taxonomy" id="38414"/>
    <lineage>
        <taxon>Eukaryota</taxon>
        <taxon>Viridiplantae</taxon>
        <taxon>Streptophyta</taxon>
        <taxon>Embryophyta</taxon>
        <taxon>Tracheophyta</taxon>
        <taxon>Spermatophyta</taxon>
        <taxon>Magnoliopsida</taxon>
        <taxon>Liliopsida</taxon>
        <taxon>Poales</taxon>
        <taxon>Poaceae</taxon>
        <taxon>PACMAD clade</taxon>
        <taxon>Chloridoideae</taxon>
        <taxon>Eragrostideae</taxon>
        <taxon>Eragrostidinae</taxon>
        <taxon>Eragrostis</taxon>
    </lineage>
</organism>
<keyword evidence="2" id="KW-1185">Reference proteome</keyword>
<feature type="non-terminal residue" evidence="1">
    <location>
        <position position="1"/>
    </location>
</feature>
<name>A0A5J9STJ8_9POAL</name>
<evidence type="ECO:0000313" key="2">
    <source>
        <dbReference type="Proteomes" id="UP000324897"/>
    </source>
</evidence>
<dbReference type="AlphaFoldDB" id="A0A5J9STJ8"/>
<reference evidence="1 2" key="1">
    <citation type="journal article" date="2019" name="Sci. Rep.">
        <title>A high-quality genome of Eragrostis curvula grass provides insights into Poaceae evolution and supports new strategies to enhance forage quality.</title>
        <authorList>
            <person name="Carballo J."/>
            <person name="Santos B.A.C.M."/>
            <person name="Zappacosta D."/>
            <person name="Garbus I."/>
            <person name="Selva J.P."/>
            <person name="Gallo C.A."/>
            <person name="Diaz A."/>
            <person name="Albertini E."/>
            <person name="Caccamo M."/>
            <person name="Echenique V."/>
        </authorList>
    </citation>
    <scope>NUCLEOTIDE SEQUENCE [LARGE SCALE GENOMIC DNA]</scope>
    <source>
        <strain evidence="2">cv. Victoria</strain>
        <tissue evidence="1">Leaf</tissue>
    </source>
</reference>
<proteinExistence type="predicted"/>
<evidence type="ECO:0000313" key="1">
    <source>
        <dbReference type="EMBL" id="TVU02325.1"/>
    </source>
</evidence>
<comment type="caution">
    <text evidence="1">The sequence shown here is derived from an EMBL/GenBank/DDBJ whole genome shotgun (WGS) entry which is preliminary data.</text>
</comment>
<dbReference type="Proteomes" id="UP000324897">
    <property type="component" value="Unassembled WGS sequence"/>
</dbReference>
<dbReference type="Gramene" id="TVU02325">
    <property type="protein sequence ID" value="TVU02325"/>
    <property type="gene ID" value="EJB05_52176"/>
</dbReference>
<gene>
    <name evidence="1" type="ORF">EJB05_52176</name>
</gene>
<protein>
    <submittedName>
        <fullName evidence="1">Uncharacterized protein</fullName>
    </submittedName>
</protein>